<dbReference type="RefSeq" id="WP_052901618.1">
    <property type="nucleotide sequence ID" value="NZ_JRXE01000028.1"/>
</dbReference>
<dbReference type="PATRIC" id="fig|1560201.3.peg.3780"/>
<feature type="signal peptide" evidence="1">
    <location>
        <begin position="1"/>
        <end position="22"/>
    </location>
</feature>
<organism evidence="3 4">
    <name type="scientific">Winslowiella iniecta</name>
    <dbReference type="NCBI Taxonomy" id="1560201"/>
    <lineage>
        <taxon>Bacteria</taxon>
        <taxon>Pseudomonadati</taxon>
        <taxon>Pseudomonadota</taxon>
        <taxon>Gammaproteobacteria</taxon>
        <taxon>Enterobacterales</taxon>
        <taxon>Erwiniaceae</taxon>
        <taxon>Winslowiella</taxon>
    </lineage>
</organism>
<evidence type="ECO:0000256" key="1">
    <source>
        <dbReference type="SAM" id="SignalP"/>
    </source>
</evidence>
<gene>
    <name evidence="2" type="ORF">NG42_17850</name>
    <name evidence="3" type="ORF">NG43_18565</name>
</gene>
<evidence type="ECO:0000313" key="2">
    <source>
        <dbReference type="EMBL" id="KOC88086.1"/>
    </source>
</evidence>
<dbReference type="Proteomes" id="UP000037088">
    <property type="component" value="Unassembled WGS sequence"/>
</dbReference>
<dbReference type="Proteomes" id="UP000036851">
    <property type="component" value="Unassembled WGS sequence"/>
</dbReference>
<evidence type="ECO:0000313" key="3">
    <source>
        <dbReference type="EMBL" id="KOC89669.1"/>
    </source>
</evidence>
<feature type="chain" id="PRO_5010427000" evidence="1">
    <location>
        <begin position="23"/>
        <end position="122"/>
    </location>
</feature>
<dbReference type="EMBL" id="JRXE01000028">
    <property type="protein sequence ID" value="KOC88086.1"/>
    <property type="molecule type" value="Genomic_DNA"/>
</dbReference>
<keyword evidence="5" id="KW-1185">Reference proteome</keyword>
<proteinExistence type="predicted"/>
<dbReference type="STRING" id="1560201.NG42_17850"/>
<accession>A0A0L7T2L4</accession>
<reference evidence="4 5" key="1">
    <citation type="journal article" date="2015" name="Int. J. Syst. Evol. Microbiol.">
        <title>Erwinia iniecta sp. nov., isolated from Russian wheat aphids (Diuraphis noxia).</title>
        <authorList>
            <person name="Campillo T."/>
            <person name="Luna E."/>
            <person name="Portier P."/>
            <person name="Fischer-Le Saux M."/>
            <person name="Lapitan N."/>
            <person name="Tisserat N.A."/>
            <person name="Leach J.E."/>
        </authorList>
    </citation>
    <scope>NUCLEOTIDE SEQUENCE [LARGE SCALE GENOMIC DNA]</scope>
    <source>
        <strain evidence="2 5">B120</strain>
        <strain evidence="3 4">B149</strain>
    </source>
</reference>
<name>A0A0L7T2L4_9GAMM</name>
<keyword evidence="1" id="KW-0732">Signal</keyword>
<dbReference type="AlphaFoldDB" id="A0A0L7T2L4"/>
<evidence type="ECO:0000313" key="5">
    <source>
        <dbReference type="Proteomes" id="UP000037088"/>
    </source>
</evidence>
<comment type="caution">
    <text evidence="3">The sequence shown here is derived from an EMBL/GenBank/DDBJ whole genome shotgun (WGS) entry which is preliminary data.</text>
</comment>
<protein>
    <submittedName>
        <fullName evidence="3">Uncharacterized protein</fullName>
    </submittedName>
</protein>
<dbReference type="EMBL" id="JRXF01000035">
    <property type="protein sequence ID" value="KOC89669.1"/>
    <property type="molecule type" value="Genomic_DNA"/>
</dbReference>
<evidence type="ECO:0000313" key="4">
    <source>
        <dbReference type="Proteomes" id="UP000036851"/>
    </source>
</evidence>
<sequence>MKYLLKVNLFTMLFLSSFTSLAETITTFNGRHFTIEIESQCDITAEDCENVRFHSVSLTNGGLLDLNGRTIKLSGDDNVFGYQFNHGEYIYRLSPDISSINYWYLTVLNQNKLVAEDSGVMK</sequence>